<proteinExistence type="predicted"/>
<organism evidence="5 6">
    <name type="scientific">Phocaeicola intestinalis</name>
    <dbReference type="NCBI Taxonomy" id="2762212"/>
    <lineage>
        <taxon>Bacteria</taxon>
        <taxon>Pseudomonadati</taxon>
        <taxon>Bacteroidota</taxon>
        <taxon>Bacteroidia</taxon>
        <taxon>Bacteroidales</taxon>
        <taxon>Bacteroidaceae</taxon>
        <taxon>Phocaeicola</taxon>
    </lineage>
</organism>
<sequence>MDIIEEVLTTVHDCYADAYKALEQCYIRSQQNKRYYHFLMASRFLRCNCGESDTLKWDLDRHGNVNIEQVHCPLRGSGDCRYEGIICLPQRSSVIKGRQLEVAELLAEGYSNQEIADLLYISINTVHNLIQQIKFKLRLDNTREIASWYNKTYGCV</sequence>
<accession>A0ABR8YAR7</accession>
<gene>
    <name evidence="5" type="ORF">H9625_12945</name>
</gene>
<evidence type="ECO:0000256" key="3">
    <source>
        <dbReference type="ARBA" id="ARBA00023163"/>
    </source>
</evidence>
<keyword evidence="3" id="KW-0804">Transcription</keyword>
<dbReference type="InterPro" id="IPR036388">
    <property type="entry name" value="WH-like_DNA-bd_sf"/>
</dbReference>
<evidence type="ECO:0000313" key="6">
    <source>
        <dbReference type="Proteomes" id="UP000620874"/>
    </source>
</evidence>
<dbReference type="SUPFAM" id="SSF46894">
    <property type="entry name" value="C-terminal effector domain of the bipartite response regulators"/>
    <property type="match status" value="1"/>
</dbReference>
<dbReference type="PRINTS" id="PR00038">
    <property type="entry name" value="HTHLUXR"/>
</dbReference>
<dbReference type="InterPro" id="IPR016032">
    <property type="entry name" value="Sig_transdc_resp-reg_C-effctor"/>
</dbReference>
<dbReference type="CDD" id="cd06170">
    <property type="entry name" value="LuxR_C_like"/>
    <property type="match status" value="1"/>
</dbReference>
<name>A0ABR8YAR7_9BACT</name>
<dbReference type="PROSITE" id="PS50043">
    <property type="entry name" value="HTH_LUXR_2"/>
    <property type="match status" value="1"/>
</dbReference>
<evidence type="ECO:0000256" key="1">
    <source>
        <dbReference type="ARBA" id="ARBA00023015"/>
    </source>
</evidence>
<dbReference type="Proteomes" id="UP000620874">
    <property type="component" value="Unassembled WGS sequence"/>
</dbReference>
<dbReference type="Pfam" id="PF00196">
    <property type="entry name" value="GerE"/>
    <property type="match status" value="1"/>
</dbReference>
<keyword evidence="6" id="KW-1185">Reference proteome</keyword>
<keyword evidence="2" id="KW-0238">DNA-binding</keyword>
<evidence type="ECO:0000313" key="5">
    <source>
        <dbReference type="EMBL" id="MBD8041326.1"/>
    </source>
</evidence>
<evidence type="ECO:0000259" key="4">
    <source>
        <dbReference type="PROSITE" id="PS50043"/>
    </source>
</evidence>
<evidence type="ECO:0000256" key="2">
    <source>
        <dbReference type="ARBA" id="ARBA00023125"/>
    </source>
</evidence>
<reference evidence="5 6" key="1">
    <citation type="submission" date="2020-08" db="EMBL/GenBank/DDBJ databases">
        <title>A Genomic Blueprint of the Chicken Gut Microbiome.</title>
        <authorList>
            <person name="Gilroy R."/>
            <person name="Ravi A."/>
            <person name="Getino M."/>
            <person name="Pursley I."/>
            <person name="Horton D.L."/>
            <person name="Alikhan N.-F."/>
            <person name="Baker D."/>
            <person name="Gharbi K."/>
            <person name="Hall N."/>
            <person name="Watson M."/>
            <person name="Adriaenssens E.M."/>
            <person name="Foster-Nyarko E."/>
            <person name="Jarju S."/>
            <person name="Secka A."/>
            <person name="Antonio M."/>
            <person name="Oren A."/>
            <person name="Chaudhuri R."/>
            <person name="La Ragione R.M."/>
            <person name="Hildebrand F."/>
            <person name="Pallen M.J."/>
        </authorList>
    </citation>
    <scope>NUCLEOTIDE SEQUENCE [LARGE SCALE GENOMIC DNA]</scope>
    <source>
        <strain evidence="5 6">Sa1CVN1</strain>
    </source>
</reference>
<protein>
    <submittedName>
        <fullName evidence="5">Response regulator transcription factor</fullName>
    </submittedName>
</protein>
<comment type="caution">
    <text evidence="5">The sequence shown here is derived from an EMBL/GenBank/DDBJ whole genome shotgun (WGS) entry which is preliminary data.</text>
</comment>
<dbReference type="PANTHER" id="PTHR44688">
    <property type="entry name" value="DNA-BINDING TRANSCRIPTIONAL ACTIVATOR DEVR_DOSR"/>
    <property type="match status" value="1"/>
</dbReference>
<dbReference type="InterPro" id="IPR000792">
    <property type="entry name" value="Tscrpt_reg_LuxR_C"/>
</dbReference>
<dbReference type="EMBL" id="JACSPP010000048">
    <property type="protein sequence ID" value="MBD8041326.1"/>
    <property type="molecule type" value="Genomic_DNA"/>
</dbReference>
<dbReference type="PANTHER" id="PTHR44688:SF16">
    <property type="entry name" value="DNA-BINDING TRANSCRIPTIONAL ACTIVATOR DEVR_DOSR"/>
    <property type="match status" value="1"/>
</dbReference>
<keyword evidence="1" id="KW-0805">Transcription regulation</keyword>
<feature type="domain" description="HTH luxR-type" evidence="4">
    <location>
        <begin position="88"/>
        <end position="153"/>
    </location>
</feature>
<dbReference type="Gene3D" id="1.10.10.10">
    <property type="entry name" value="Winged helix-like DNA-binding domain superfamily/Winged helix DNA-binding domain"/>
    <property type="match status" value="1"/>
</dbReference>
<dbReference type="SMART" id="SM00421">
    <property type="entry name" value="HTH_LUXR"/>
    <property type="match status" value="1"/>
</dbReference>